<dbReference type="RefSeq" id="WP_110833882.1">
    <property type="nucleotide sequence ID" value="NZ_QKLU01000008.1"/>
</dbReference>
<keyword evidence="1 3" id="KW-0808">Transferase</keyword>
<evidence type="ECO:0000313" key="3">
    <source>
        <dbReference type="EMBL" id="PYF70663.1"/>
    </source>
</evidence>
<evidence type="ECO:0000256" key="1">
    <source>
        <dbReference type="ARBA" id="ARBA00022679"/>
    </source>
</evidence>
<dbReference type="CDD" id="cd03801">
    <property type="entry name" value="GT4_PimA-like"/>
    <property type="match status" value="1"/>
</dbReference>
<keyword evidence="4" id="KW-1185">Reference proteome</keyword>
<dbReference type="Proteomes" id="UP000248198">
    <property type="component" value="Unassembled WGS sequence"/>
</dbReference>
<evidence type="ECO:0000313" key="4">
    <source>
        <dbReference type="Proteomes" id="UP000248198"/>
    </source>
</evidence>
<proteinExistence type="predicted"/>
<reference evidence="3 4" key="1">
    <citation type="submission" date="2018-06" db="EMBL/GenBank/DDBJ databases">
        <title>Genomic Encyclopedia of Archaeal and Bacterial Type Strains, Phase II (KMG-II): from individual species to whole genera.</title>
        <authorList>
            <person name="Goeker M."/>
        </authorList>
    </citation>
    <scope>NUCLEOTIDE SEQUENCE [LARGE SCALE GENOMIC DNA]</scope>
    <source>
        <strain evidence="3 4">DSM 27372</strain>
    </source>
</reference>
<dbReference type="OrthoDB" id="9807209at2"/>
<feature type="domain" description="Glycosyltransferase subfamily 4-like N-terminal" evidence="2">
    <location>
        <begin position="20"/>
        <end position="213"/>
    </location>
</feature>
<dbReference type="SUPFAM" id="SSF53756">
    <property type="entry name" value="UDP-Glycosyltransferase/glycogen phosphorylase"/>
    <property type="match status" value="1"/>
</dbReference>
<comment type="caution">
    <text evidence="3">The sequence shown here is derived from an EMBL/GenBank/DDBJ whole genome shotgun (WGS) entry which is preliminary data.</text>
</comment>
<dbReference type="Pfam" id="PF13439">
    <property type="entry name" value="Glyco_transf_4"/>
    <property type="match status" value="1"/>
</dbReference>
<dbReference type="PANTHER" id="PTHR46401:SF2">
    <property type="entry name" value="GLYCOSYLTRANSFERASE WBBK-RELATED"/>
    <property type="match status" value="1"/>
</dbReference>
<organism evidence="3 4">
    <name type="scientific">Pedobacter nutrimenti</name>
    <dbReference type="NCBI Taxonomy" id="1241337"/>
    <lineage>
        <taxon>Bacteria</taxon>
        <taxon>Pseudomonadati</taxon>
        <taxon>Bacteroidota</taxon>
        <taxon>Sphingobacteriia</taxon>
        <taxon>Sphingobacteriales</taxon>
        <taxon>Sphingobacteriaceae</taxon>
        <taxon>Pedobacter</taxon>
    </lineage>
</organism>
<dbReference type="Pfam" id="PF13692">
    <property type="entry name" value="Glyco_trans_1_4"/>
    <property type="match status" value="1"/>
</dbReference>
<evidence type="ECO:0000259" key="2">
    <source>
        <dbReference type="Pfam" id="PF13439"/>
    </source>
</evidence>
<sequence>MKVLILTYRVPFPPNSGYPIVVYNTIKGLLRLDAEITLFSINPYKHRVDTDDIYDPVFENIKFHSYSLDTEVNIWGAIFNIFSNESYNVSRFYDEEAAKLLENILRENEFDVIQFEGLFAVPYLDTVKTFSKAKLIYRAHNIVFDVWERLSLTEKFTPRRRYLQFLARRLKSYETEQINRFHQIFAISEPDRQSILRFGCEINVEVFPVALDFEKYITDPSKVSFPTLFHLGAMDWRPNKEGLEWFLDEIWPDIEKLNSELRFYIAGKNMQQQFFDYDSDNVVVEGEVMDAVEFINSKAIMIVPLLSGSGMRVKIIEGMAMRKCIIATTMAAEGISCEHGRDILIANTPDEFYRAILQCITNPVKWREIGENARKTAERNYNISSIAERMFNIYQQLINV</sequence>
<dbReference type="GO" id="GO:0016757">
    <property type="term" value="F:glycosyltransferase activity"/>
    <property type="evidence" value="ECO:0007669"/>
    <property type="project" value="TreeGrafter"/>
</dbReference>
<name>A0A318U873_9SPHI</name>
<dbReference type="EMBL" id="QKLU01000008">
    <property type="protein sequence ID" value="PYF70663.1"/>
    <property type="molecule type" value="Genomic_DNA"/>
</dbReference>
<dbReference type="InterPro" id="IPR028098">
    <property type="entry name" value="Glyco_trans_4-like_N"/>
</dbReference>
<dbReference type="Gene3D" id="3.40.50.2000">
    <property type="entry name" value="Glycogen Phosphorylase B"/>
    <property type="match status" value="2"/>
</dbReference>
<dbReference type="GO" id="GO:0009103">
    <property type="term" value="P:lipopolysaccharide biosynthetic process"/>
    <property type="evidence" value="ECO:0007669"/>
    <property type="project" value="TreeGrafter"/>
</dbReference>
<gene>
    <name evidence="3" type="ORF">B0O44_10889</name>
</gene>
<protein>
    <submittedName>
        <fullName evidence="3">Glycosyltransferase involved in cell wall biosynthesis</fullName>
    </submittedName>
</protein>
<dbReference type="PANTHER" id="PTHR46401">
    <property type="entry name" value="GLYCOSYLTRANSFERASE WBBK-RELATED"/>
    <property type="match status" value="1"/>
</dbReference>
<accession>A0A318U873</accession>
<dbReference type="AlphaFoldDB" id="A0A318U873"/>